<organism evidence="1">
    <name type="scientific">Pinguiococcus pyrenoidosus</name>
    <dbReference type="NCBI Taxonomy" id="172671"/>
    <lineage>
        <taxon>Eukaryota</taxon>
        <taxon>Sar</taxon>
        <taxon>Stramenopiles</taxon>
        <taxon>Ochrophyta</taxon>
        <taxon>Pinguiophyceae</taxon>
        <taxon>Pinguiochrysidales</taxon>
        <taxon>Pinguiochrysidaceae</taxon>
        <taxon>Pinguiococcus</taxon>
    </lineage>
</organism>
<gene>
    <name evidence="1" type="ORF">PPYR1160_LOCUS11379</name>
</gene>
<accession>A0A7R9UEQ5</accession>
<dbReference type="AlphaFoldDB" id="A0A7R9UEQ5"/>
<protein>
    <submittedName>
        <fullName evidence="1">Uncharacterized protein</fullName>
    </submittedName>
</protein>
<proteinExistence type="predicted"/>
<name>A0A7R9UEQ5_9STRA</name>
<reference evidence="1" key="1">
    <citation type="submission" date="2021-01" db="EMBL/GenBank/DDBJ databases">
        <authorList>
            <person name="Corre E."/>
            <person name="Pelletier E."/>
            <person name="Niang G."/>
            <person name="Scheremetjew M."/>
            <person name="Finn R."/>
            <person name="Kale V."/>
            <person name="Holt S."/>
            <person name="Cochrane G."/>
            <person name="Meng A."/>
            <person name="Brown T."/>
            <person name="Cohen L."/>
        </authorList>
    </citation>
    <scope>NUCLEOTIDE SEQUENCE</scope>
    <source>
        <strain evidence="1">CCMP2078</strain>
    </source>
</reference>
<evidence type="ECO:0000313" key="1">
    <source>
        <dbReference type="EMBL" id="CAD8261877.1"/>
    </source>
</evidence>
<dbReference type="EMBL" id="HBEA01014875">
    <property type="protein sequence ID" value="CAD8261877.1"/>
    <property type="molecule type" value="Transcribed_RNA"/>
</dbReference>
<sequence length="140" mass="15116">MRMLLARQSFLQPLPSFASEKALSCFPTPAGEACGDGLLAGNDEASAERCQFAAARAGINASIWRGRMHLAWQDALGVAGCVWRAGLVELCYVRGARVGLASRQSMCLSHFRNAWRPRAREFREVVATGGAVWCGDASVE</sequence>